<accession>A0A8S1IRI8</accession>
<dbReference type="GO" id="GO:0008173">
    <property type="term" value="F:RNA methyltransferase activity"/>
    <property type="evidence" value="ECO:0007669"/>
    <property type="project" value="InterPro"/>
</dbReference>
<evidence type="ECO:0000313" key="5">
    <source>
        <dbReference type="Proteomes" id="UP000708148"/>
    </source>
</evidence>
<keyword evidence="1" id="KW-0489">Methyltransferase</keyword>
<dbReference type="GO" id="GO:0032259">
    <property type="term" value="P:methylation"/>
    <property type="evidence" value="ECO:0007669"/>
    <property type="project" value="UniProtKB-KW"/>
</dbReference>
<evidence type="ECO:0000256" key="2">
    <source>
        <dbReference type="ARBA" id="ARBA00022679"/>
    </source>
</evidence>
<dbReference type="InterPro" id="IPR051259">
    <property type="entry name" value="rRNA_Methyltransferase"/>
</dbReference>
<keyword evidence="5" id="KW-1185">Reference proteome</keyword>
<feature type="domain" description="tRNA/rRNA methyltransferase SpoU type" evidence="3">
    <location>
        <begin position="26"/>
        <end position="177"/>
    </location>
</feature>
<dbReference type="Proteomes" id="UP000708148">
    <property type="component" value="Unassembled WGS sequence"/>
</dbReference>
<evidence type="ECO:0000313" key="4">
    <source>
        <dbReference type="EMBL" id="CAD7696496.1"/>
    </source>
</evidence>
<dbReference type="InterPro" id="IPR001537">
    <property type="entry name" value="SpoU_MeTrfase"/>
</dbReference>
<dbReference type="PANTHER" id="PTHR43191:SF2">
    <property type="entry name" value="RRNA METHYLTRANSFERASE 3, MITOCHONDRIAL"/>
    <property type="match status" value="1"/>
</dbReference>
<name>A0A8S1IRI8_9CHLO</name>
<dbReference type="InterPro" id="IPR029026">
    <property type="entry name" value="tRNA_m1G_MTases_N"/>
</dbReference>
<proteinExistence type="predicted"/>
<sequence>MGVGAIAEVDMPWRGSWQASAVPRRVLALEGVQDPGNVGTLLRTAVAFGWDSVFLLPGCCDPFNDKALRSGRGAAFQVPLVAGTWDELGAFAKDNQLRCLAAVARTQDDGNGGDSNCGAALNGWWGAKYKEGICLVLGSEGQGLSAESRQYCEAVNIPIGDRMESLNVAVAGGILMFLLRLQ</sequence>
<comment type="caution">
    <text evidence="4">The sequence shown here is derived from an EMBL/GenBank/DDBJ whole genome shotgun (WGS) entry which is preliminary data.</text>
</comment>
<evidence type="ECO:0000256" key="1">
    <source>
        <dbReference type="ARBA" id="ARBA00022603"/>
    </source>
</evidence>
<dbReference type="EMBL" id="CAJHUC010000487">
    <property type="protein sequence ID" value="CAD7696496.1"/>
    <property type="molecule type" value="Genomic_DNA"/>
</dbReference>
<organism evidence="4 5">
    <name type="scientific">Ostreobium quekettii</name>
    <dbReference type="NCBI Taxonomy" id="121088"/>
    <lineage>
        <taxon>Eukaryota</taxon>
        <taxon>Viridiplantae</taxon>
        <taxon>Chlorophyta</taxon>
        <taxon>core chlorophytes</taxon>
        <taxon>Ulvophyceae</taxon>
        <taxon>TCBD clade</taxon>
        <taxon>Bryopsidales</taxon>
        <taxon>Ostreobineae</taxon>
        <taxon>Ostreobiaceae</taxon>
        <taxon>Ostreobium</taxon>
    </lineage>
</organism>
<dbReference type="InterPro" id="IPR029028">
    <property type="entry name" value="Alpha/beta_knot_MTases"/>
</dbReference>
<dbReference type="OrthoDB" id="270651at2759"/>
<dbReference type="CDD" id="cd18095">
    <property type="entry name" value="SpoU-like_rRNA-MTase"/>
    <property type="match status" value="1"/>
</dbReference>
<dbReference type="Pfam" id="PF00588">
    <property type="entry name" value="SpoU_methylase"/>
    <property type="match status" value="1"/>
</dbReference>
<evidence type="ECO:0000259" key="3">
    <source>
        <dbReference type="Pfam" id="PF00588"/>
    </source>
</evidence>
<dbReference type="GO" id="GO:0003723">
    <property type="term" value="F:RNA binding"/>
    <property type="evidence" value="ECO:0007669"/>
    <property type="project" value="InterPro"/>
</dbReference>
<keyword evidence="2" id="KW-0808">Transferase</keyword>
<dbReference type="PANTHER" id="PTHR43191">
    <property type="entry name" value="RRNA METHYLTRANSFERASE 3"/>
    <property type="match status" value="1"/>
</dbReference>
<protein>
    <recommendedName>
        <fullName evidence="3">tRNA/rRNA methyltransferase SpoU type domain-containing protein</fullName>
    </recommendedName>
</protein>
<gene>
    <name evidence="4" type="ORF">OSTQU699_LOCUS1857</name>
</gene>
<dbReference type="AlphaFoldDB" id="A0A8S1IRI8"/>
<dbReference type="Gene3D" id="3.40.1280.10">
    <property type="match status" value="1"/>
</dbReference>
<dbReference type="GO" id="GO:0006396">
    <property type="term" value="P:RNA processing"/>
    <property type="evidence" value="ECO:0007669"/>
    <property type="project" value="InterPro"/>
</dbReference>
<reference evidence="4" key="1">
    <citation type="submission" date="2020-12" db="EMBL/GenBank/DDBJ databases">
        <authorList>
            <person name="Iha C."/>
        </authorList>
    </citation>
    <scope>NUCLEOTIDE SEQUENCE</scope>
</reference>
<dbReference type="FunFam" id="3.40.1280.10:FF:000027">
    <property type="entry name" value="Putative tRNA/rRNA methyltransferase YsgA"/>
    <property type="match status" value="1"/>
</dbReference>
<dbReference type="SUPFAM" id="SSF75217">
    <property type="entry name" value="alpha/beta knot"/>
    <property type="match status" value="1"/>
</dbReference>